<protein>
    <submittedName>
        <fullName evidence="1">Unnamed protein product</fullName>
    </submittedName>
</protein>
<dbReference type="Proteomes" id="UP001165064">
    <property type="component" value="Unassembled WGS sequence"/>
</dbReference>
<proteinExistence type="predicted"/>
<sequence>MSRRPTIVPTSESSSDSNINKNNQDNNNNHDGSPSNQTPDTATSNYDNSTDTVDEPTITSPRKSFYYSSTSAQYDPKLQDVLDQIDNVERLITLTLQGIDADLSRSNKIVAEKILPTLERYNYSSKKILNNVSHIKEFFEAAANITILTKSDLKNNGGQRVSSVGVFGTGGDKNGDENNDVNVSFTDDENLSTDEINTITTNIMQKYNLTAPKPGLNMKGATTASSANNGNDQPGNETNNTATAYVTANSVVTGALAAGKAQSFTAGNDSHSFSEPPSELQHLLPKSPVREATVTLLAAKQRIYGERGTGRGLGRGRSPALLPDTSATGTATTQDNARVILPFRGSDTQNLRHDPTENDFQEESTVTGIVRLRPRHLTPVRGSPALSRSNSSRGIIVSEVDVARSGDKDNDNNSEREGSTTPKSKQQMNIYDSPPWEDPPVLASAGFLSPAKPRDNFDPTTENPLRDGGSFGRVEPTITFTHQQQQLLREQNQQQQEFQPVFV</sequence>
<reference evidence="1" key="1">
    <citation type="submission" date="2023-04" db="EMBL/GenBank/DDBJ databases">
        <title>Ambrosiozyma monospora NBRC 10751.</title>
        <authorList>
            <person name="Ichikawa N."/>
            <person name="Sato H."/>
            <person name="Tonouchi N."/>
        </authorList>
    </citation>
    <scope>NUCLEOTIDE SEQUENCE</scope>
    <source>
        <strain evidence="1">NBRC 10751</strain>
    </source>
</reference>
<evidence type="ECO:0000313" key="1">
    <source>
        <dbReference type="EMBL" id="GME90489.1"/>
    </source>
</evidence>
<evidence type="ECO:0000313" key="2">
    <source>
        <dbReference type="Proteomes" id="UP001165064"/>
    </source>
</evidence>
<gene>
    <name evidence="1" type="ORF">Amon02_000871600</name>
</gene>
<comment type="caution">
    <text evidence="1">The sequence shown here is derived from an EMBL/GenBank/DDBJ whole genome shotgun (WGS) entry which is preliminary data.</text>
</comment>
<keyword evidence="2" id="KW-1185">Reference proteome</keyword>
<organism evidence="1 2">
    <name type="scientific">Ambrosiozyma monospora</name>
    <name type="common">Yeast</name>
    <name type="synonym">Endomycopsis monosporus</name>
    <dbReference type="NCBI Taxonomy" id="43982"/>
    <lineage>
        <taxon>Eukaryota</taxon>
        <taxon>Fungi</taxon>
        <taxon>Dikarya</taxon>
        <taxon>Ascomycota</taxon>
        <taxon>Saccharomycotina</taxon>
        <taxon>Pichiomycetes</taxon>
        <taxon>Pichiales</taxon>
        <taxon>Pichiaceae</taxon>
        <taxon>Ambrosiozyma</taxon>
    </lineage>
</organism>
<accession>A0ACB5TKS1</accession>
<dbReference type="EMBL" id="BSXS01007838">
    <property type="protein sequence ID" value="GME90489.1"/>
    <property type="molecule type" value="Genomic_DNA"/>
</dbReference>
<name>A0ACB5TKS1_AMBMO</name>